<dbReference type="GO" id="GO:0005886">
    <property type="term" value="C:plasma membrane"/>
    <property type="evidence" value="ECO:0007669"/>
    <property type="project" value="TreeGrafter"/>
</dbReference>
<organism evidence="1 2">
    <name type="scientific">Prauserella marina</name>
    <dbReference type="NCBI Taxonomy" id="530584"/>
    <lineage>
        <taxon>Bacteria</taxon>
        <taxon>Bacillati</taxon>
        <taxon>Actinomycetota</taxon>
        <taxon>Actinomycetes</taxon>
        <taxon>Pseudonocardiales</taxon>
        <taxon>Pseudonocardiaceae</taxon>
        <taxon>Prauserella</taxon>
    </lineage>
</organism>
<accession>A0A1G6ZMS2</accession>
<dbReference type="Pfam" id="PF04657">
    <property type="entry name" value="DMT_YdcZ"/>
    <property type="match status" value="2"/>
</dbReference>
<dbReference type="AlphaFoldDB" id="A0A1G6ZMS2"/>
<sequence length="353" mass="35409">MEPSLAQWSAMATPSTGVRPQGPSNAATIHTTRLKRVLGVLLAIAAGLVMAAQSRVNGQLGREVGDSAFAAVLSFGGGLLILAVLLVSSRRMRFGLGAVVSALRGGELRPWHCLGGVAGALYVLAQSVTVAVVGVALFTVGVVAGQTVSGLFVDKAGIGPAGRKPLSWSRVLGSLLTVAAVGVAIVGRDDVGSAAELWLLVLPVLVGAAVAVQQAINGHVSVAAGSPLTAALVNFSTGFVVLVGAWLISLATRGLPGPMPSNPALYLGGLFGLVFIAVSALVVGWIGVLLLALASVAGQLVGSVLLDAFLPTVAGGITVPTLAGCVVAMLALLIAGMGRQRRGLPRPLKQSDP</sequence>
<dbReference type="PANTHER" id="PTHR34821:SF2">
    <property type="entry name" value="INNER MEMBRANE PROTEIN YDCZ"/>
    <property type="match status" value="1"/>
</dbReference>
<reference evidence="1 2" key="1">
    <citation type="submission" date="2016-10" db="EMBL/GenBank/DDBJ databases">
        <authorList>
            <person name="de Groot N.N."/>
        </authorList>
    </citation>
    <scope>NUCLEOTIDE SEQUENCE [LARGE SCALE GENOMIC DNA]</scope>
    <source>
        <strain evidence="1 2">CGMCC 4.5506</strain>
    </source>
</reference>
<evidence type="ECO:0000313" key="2">
    <source>
        <dbReference type="Proteomes" id="UP000199494"/>
    </source>
</evidence>
<name>A0A1G6ZMS2_9PSEU</name>
<proteinExistence type="predicted"/>
<dbReference type="STRING" id="530584.SAMN05421630_11916"/>
<dbReference type="PANTHER" id="PTHR34821">
    <property type="entry name" value="INNER MEMBRANE PROTEIN YDCZ"/>
    <property type="match status" value="1"/>
</dbReference>
<evidence type="ECO:0000313" key="1">
    <source>
        <dbReference type="EMBL" id="SDE03782.1"/>
    </source>
</evidence>
<dbReference type="EMBL" id="FMZE01000019">
    <property type="protein sequence ID" value="SDE03782.1"/>
    <property type="molecule type" value="Genomic_DNA"/>
</dbReference>
<gene>
    <name evidence="1" type="ORF">SAMN05421630_11916</name>
</gene>
<protein>
    <submittedName>
        <fullName evidence="1">Transporter family-2 protein</fullName>
    </submittedName>
</protein>
<dbReference type="InterPro" id="IPR006750">
    <property type="entry name" value="YdcZ"/>
</dbReference>
<keyword evidence="2" id="KW-1185">Reference proteome</keyword>
<dbReference type="Proteomes" id="UP000199494">
    <property type="component" value="Unassembled WGS sequence"/>
</dbReference>